<dbReference type="AlphaFoldDB" id="A0A9W6X0N3"/>
<dbReference type="Proteomes" id="UP001165121">
    <property type="component" value="Unassembled WGS sequence"/>
</dbReference>
<dbReference type="EMBL" id="BSXT01000341">
    <property type="protein sequence ID" value="GMF24875.1"/>
    <property type="molecule type" value="Genomic_DNA"/>
</dbReference>
<sequence>MEKAGDGAQAPAWPLRAPDLLFVDSEEEGEVQVDYDESPDEAPGSSSQSTVENRLRLLETRLLACCALPIRSPDRPAGLLALRELSEPRDPPQGEVDSTMEEPVVTNDLDEAQSRQIALEL</sequence>
<keyword evidence="3" id="KW-1185">Reference proteome</keyword>
<name>A0A9W6X0N3_9STRA</name>
<gene>
    <name evidence="2" type="ORF">Pfra01_000430400</name>
</gene>
<feature type="compositionally biased region" description="Acidic residues" evidence="1">
    <location>
        <begin position="24"/>
        <end position="40"/>
    </location>
</feature>
<reference evidence="2" key="1">
    <citation type="submission" date="2023-04" db="EMBL/GenBank/DDBJ databases">
        <title>Phytophthora fragariaefolia NBRC 109709.</title>
        <authorList>
            <person name="Ichikawa N."/>
            <person name="Sato H."/>
            <person name="Tonouchi N."/>
        </authorList>
    </citation>
    <scope>NUCLEOTIDE SEQUENCE</scope>
    <source>
        <strain evidence="2">NBRC 109709</strain>
    </source>
</reference>
<evidence type="ECO:0000313" key="3">
    <source>
        <dbReference type="Proteomes" id="UP001165121"/>
    </source>
</evidence>
<feature type="region of interest" description="Disordered" evidence="1">
    <location>
        <begin position="1"/>
        <end position="52"/>
    </location>
</feature>
<feature type="region of interest" description="Disordered" evidence="1">
    <location>
        <begin position="83"/>
        <end position="121"/>
    </location>
</feature>
<evidence type="ECO:0000313" key="2">
    <source>
        <dbReference type="EMBL" id="GMF24875.1"/>
    </source>
</evidence>
<protein>
    <submittedName>
        <fullName evidence="2">Unnamed protein product</fullName>
    </submittedName>
</protein>
<accession>A0A9W6X0N3</accession>
<evidence type="ECO:0000256" key="1">
    <source>
        <dbReference type="SAM" id="MobiDB-lite"/>
    </source>
</evidence>
<comment type="caution">
    <text evidence="2">The sequence shown here is derived from an EMBL/GenBank/DDBJ whole genome shotgun (WGS) entry which is preliminary data.</text>
</comment>
<organism evidence="2 3">
    <name type="scientific">Phytophthora fragariaefolia</name>
    <dbReference type="NCBI Taxonomy" id="1490495"/>
    <lineage>
        <taxon>Eukaryota</taxon>
        <taxon>Sar</taxon>
        <taxon>Stramenopiles</taxon>
        <taxon>Oomycota</taxon>
        <taxon>Peronosporomycetes</taxon>
        <taxon>Peronosporales</taxon>
        <taxon>Peronosporaceae</taxon>
        <taxon>Phytophthora</taxon>
    </lineage>
</organism>
<proteinExistence type="predicted"/>